<protein>
    <submittedName>
        <fullName evidence="1">Uncharacterized protein</fullName>
    </submittedName>
</protein>
<organism evidence="1 2">
    <name type="scientific">Serratia phage vB_SmaM_ 2050HW</name>
    <dbReference type="NCBI Taxonomy" id="2024252"/>
    <lineage>
        <taxon>Viruses</taxon>
        <taxon>Duplodnaviria</taxon>
        <taxon>Heunggongvirae</taxon>
        <taxon>Uroviricota</taxon>
        <taxon>Caudoviricetes</taxon>
        <taxon>Chimalliviridae</taxon>
        <taxon>Moabitevirus</taxon>
        <taxon>Moabitevirus mv2050HW</taxon>
    </lineage>
</organism>
<accession>A0A289ZVY2</accession>
<reference evidence="2" key="1">
    <citation type="submission" date="2017-06" db="EMBL/GenBank/DDBJ databases">
        <authorList>
            <person name="Zhao X."/>
        </authorList>
    </citation>
    <scope>NUCLEOTIDE SEQUENCE [LARGE SCALE GENOMIC DNA]</scope>
</reference>
<evidence type="ECO:0000313" key="1">
    <source>
        <dbReference type="EMBL" id="ATA65520.1"/>
    </source>
</evidence>
<keyword evidence="2" id="KW-1185">Reference proteome</keyword>
<dbReference type="Proteomes" id="UP000223363">
    <property type="component" value="Segment"/>
</dbReference>
<evidence type="ECO:0000313" key="2">
    <source>
        <dbReference type="Proteomes" id="UP000223363"/>
    </source>
</evidence>
<dbReference type="EMBL" id="MF285618">
    <property type="protein sequence ID" value="ATA65520.1"/>
    <property type="molecule type" value="Genomic_DNA"/>
</dbReference>
<sequence>MYLPITFDLLREKSTGTIVEVTSSDAEQSTISFVPVIDKEGNVITSGVTDILSLEEMVKQFELLENLSYFNVREEGQMDFGSMVVVKDNDEVNKLMLAYYEYMDQPMMLQYLEIDVEWPALAVVMNQALFVESVNKVSKIIQTVKG</sequence>
<name>A0A289ZVY2_9CAUD</name>
<proteinExistence type="predicted"/>
<gene>
    <name evidence="1" type="ORF">2050HW_00185</name>
</gene>